<feature type="transmembrane region" description="Helical" evidence="1">
    <location>
        <begin position="86"/>
        <end position="104"/>
    </location>
</feature>
<organism evidence="2 3">
    <name type="scientific">Spiroplasma litorale</name>
    <dbReference type="NCBI Taxonomy" id="216942"/>
    <lineage>
        <taxon>Bacteria</taxon>
        <taxon>Bacillati</taxon>
        <taxon>Mycoplasmatota</taxon>
        <taxon>Mollicutes</taxon>
        <taxon>Entomoplasmatales</taxon>
        <taxon>Spiroplasmataceae</taxon>
        <taxon>Spiroplasma</taxon>
    </lineage>
</organism>
<keyword evidence="1" id="KW-0472">Membrane</keyword>
<reference evidence="2 3" key="1">
    <citation type="journal article" date="2015" name="Genome Announc.">
        <title>Complete Genome Sequence of Spiroplasma litorale TN-1T (DSM 21781), a Bacterium Isolated from a Green-Eyed Horsefly (Tabanus nigrovittatus).</title>
        <authorList>
            <person name="Lo W.S."/>
            <person name="Lai Y.C."/>
            <person name="Lien Y.W."/>
            <person name="Wang T.H."/>
            <person name="Kuo C.H."/>
        </authorList>
    </citation>
    <scope>NUCLEOTIDE SEQUENCE [LARGE SCALE GENOMIC DNA]</scope>
    <source>
        <strain evidence="2 3">TN-1</strain>
    </source>
</reference>
<keyword evidence="1" id="KW-0812">Transmembrane</keyword>
<evidence type="ECO:0000313" key="2">
    <source>
        <dbReference type="EMBL" id="AKX34629.1"/>
    </source>
</evidence>
<proteinExistence type="predicted"/>
<keyword evidence="1" id="KW-1133">Transmembrane helix</keyword>
<feature type="transmembrane region" description="Helical" evidence="1">
    <location>
        <begin position="33"/>
        <end position="50"/>
    </location>
</feature>
<protein>
    <submittedName>
        <fullName evidence="2">Uncharacterized protein</fullName>
    </submittedName>
</protein>
<evidence type="ECO:0000313" key="3">
    <source>
        <dbReference type="Proteomes" id="UP000067476"/>
    </source>
</evidence>
<dbReference type="Proteomes" id="UP000067476">
    <property type="component" value="Chromosome"/>
</dbReference>
<keyword evidence="3" id="KW-1185">Reference proteome</keyword>
<gene>
    <name evidence="2" type="ORF">SLITO_v1c10180</name>
</gene>
<feature type="transmembrane region" description="Helical" evidence="1">
    <location>
        <begin position="173"/>
        <end position="195"/>
    </location>
</feature>
<dbReference type="KEGG" id="sll:SLITO_v1c10180"/>
<dbReference type="AlphaFoldDB" id="A0A0K1W2S8"/>
<feature type="transmembrane region" description="Helical" evidence="1">
    <location>
        <begin position="215"/>
        <end position="239"/>
    </location>
</feature>
<dbReference type="OrthoDB" id="388550at2"/>
<evidence type="ECO:0000256" key="1">
    <source>
        <dbReference type="SAM" id="Phobius"/>
    </source>
</evidence>
<name>A0A0K1W2S8_9MOLU</name>
<dbReference type="STRING" id="216942.SLITO_v1c10180"/>
<accession>A0A0K1W2S8</accession>
<dbReference type="RefSeq" id="WP_075058706.1">
    <property type="nucleotide sequence ID" value="NZ_CP012357.1"/>
</dbReference>
<feature type="transmembrane region" description="Helical" evidence="1">
    <location>
        <begin position="6"/>
        <end position="26"/>
    </location>
</feature>
<feature type="transmembrane region" description="Helical" evidence="1">
    <location>
        <begin position="109"/>
        <end position="127"/>
    </location>
</feature>
<dbReference type="Pfam" id="PF14808">
    <property type="entry name" value="TMEM164"/>
    <property type="match status" value="1"/>
</dbReference>
<dbReference type="EMBL" id="CP012357">
    <property type="protein sequence ID" value="AKX34629.1"/>
    <property type="molecule type" value="Genomic_DNA"/>
</dbReference>
<feature type="transmembrane region" description="Helical" evidence="1">
    <location>
        <begin position="139"/>
        <end position="161"/>
    </location>
</feature>
<sequence>MLENLSWVIAIFLAVGAWASLSIFTNYYNKEKVYLAIRISLITFLLFTQIQRTVYLGPIHQAEYARDPESGAFIGQQWYKNPVNYFLLYFCTISAWTMIIILIYPNKQIMECFFPYMIMGPIVTFIFPTEKPLFWTSNFVNWFTFFFGHAFTLFGTMYVYLYGYTGYKFGKKAIYKSVITGLMTLSMVELYNLYFRTNFIMGEVAGAFNLHWSRPILFVFILAAGSIYISIGLSFAYFFKPIYDKEQKVKLHNTWWDNLLINIKKIKNKKQ</sequence>
<dbReference type="PATRIC" id="fig|216942.3.peg.1034"/>